<feature type="compositionally biased region" description="Basic and acidic residues" evidence="1">
    <location>
        <begin position="1"/>
        <end position="21"/>
    </location>
</feature>
<comment type="caution">
    <text evidence="2">The sequence shown here is derived from an EMBL/GenBank/DDBJ whole genome shotgun (WGS) entry which is preliminary data.</text>
</comment>
<gene>
    <name evidence="2" type="ORF">EVAR_56831_1</name>
</gene>
<organism evidence="2 3">
    <name type="scientific">Eumeta variegata</name>
    <name type="common">Bagworm moth</name>
    <name type="synonym">Eumeta japonica</name>
    <dbReference type="NCBI Taxonomy" id="151549"/>
    <lineage>
        <taxon>Eukaryota</taxon>
        <taxon>Metazoa</taxon>
        <taxon>Ecdysozoa</taxon>
        <taxon>Arthropoda</taxon>
        <taxon>Hexapoda</taxon>
        <taxon>Insecta</taxon>
        <taxon>Pterygota</taxon>
        <taxon>Neoptera</taxon>
        <taxon>Endopterygota</taxon>
        <taxon>Lepidoptera</taxon>
        <taxon>Glossata</taxon>
        <taxon>Ditrysia</taxon>
        <taxon>Tineoidea</taxon>
        <taxon>Psychidae</taxon>
        <taxon>Oiketicinae</taxon>
        <taxon>Eumeta</taxon>
    </lineage>
</organism>
<protein>
    <submittedName>
        <fullName evidence="2">Uncharacterized protein</fullName>
    </submittedName>
</protein>
<evidence type="ECO:0000313" key="3">
    <source>
        <dbReference type="Proteomes" id="UP000299102"/>
    </source>
</evidence>
<evidence type="ECO:0000256" key="1">
    <source>
        <dbReference type="SAM" id="MobiDB-lite"/>
    </source>
</evidence>
<feature type="region of interest" description="Disordered" evidence="1">
    <location>
        <begin position="1"/>
        <end position="22"/>
    </location>
</feature>
<proteinExistence type="predicted"/>
<evidence type="ECO:0000313" key="2">
    <source>
        <dbReference type="EMBL" id="GBP86276.1"/>
    </source>
</evidence>
<accession>A0A4C1ZCH4</accession>
<dbReference type="EMBL" id="BGZK01001783">
    <property type="protein sequence ID" value="GBP86276.1"/>
    <property type="molecule type" value="Genomic_DNA"/>
</dbReference>
<dbReference type="AlphaFoldDB" id="A0A4C1ZCH4"/>
<keyword evidence="3" id="KW-1185">Reference proteome</keyword>
<sequence length="92" mass="10205">MGWREGWRTGPESESKARLEPNLKTGPSTITCGIKNVIEIGIESDTEAAMDIDRYKRKKNYIHAGAAAGIYYKGKSLMRNAFTLAIGLWSVI</sequence>
<name>A0A4C1ZCH4_EUMVA</name>
<dbReference type="Proteomes" id="UP000299102">
    <property type="component" value="Unassembled WGS sequence"/>
</dbReference>
<reference evidence="2 3" key="1">
    <citation type="journal article" date="2019" name="Commun. Biol.">
        <title>The bagworm genome reveals a unique fibroin gene that provides high tensile strength.</title>
        <authorList>
            <person name="Kono N."/>
            <person name="Nakamura H."/>
            <person name="Ohtoshi R."/>
            <person name="Tomita M."/>
            <person name="Numata K."/>
            <person name="Arakawa K."/>
        </authorList>
    </citation>
    <scope>NUCLEOTIDE SEQUENCE [LARGE SCALE GENOMIC DNA]</scope>
</reference>